<dbReference type="Proteomes" id="UP000219439">
    <property type="component" value="Unassembled WGS sequence"/>
</dbReference>
<dbReference type="CDD" id="cd03024">
    <property type="entry name" value="DsbA_FrnE"/>
    <property type="match status" value="1"/>
</dbReference>
<sequence>MSNPIRIDIVSDVVCPWCAVGYHQLQKALTEIGPEAEIHWHPFELNSDMAQEGENLRHHLAAKYGSTPSQSREIRQRITDHGSELGFDFNFSDDMRMQNTFRAHQLIHWAAKQGRETDMKLALFKAYFTDGLNINDVDVLASIAKSLGLDEADALRALEQEHLGKAVREAQRFWTSQGISSVPAIIFDQKFLVPGAAGIEQFKAVLADVQKDT</sequence>
<dbReference type="SUPFAM" id="SSF52833">
    <property type="entry name" value="Thioredoxin-like"/>
    <property type="match status" value="1"/>
</dbReference>
<dbReference type="GO" id="GO:0016853">
    <property type="term" value="F:isomerase activity"/>
    <property type="evidence" value="ECO:0007669"/>
    <property type="project" value="UniProtKB-KW"/>
</dbReference>
<dbReference type="PANTHER" id="PTHR13887:SF41">
    <property type="entry name" value="THIOREDOXIN SUPERFAMILY PROTEIN"/>
    <property type="match status" value="1"/>
</dbReference>
<name>A0A285PFT9_9HYPH</name>
<dbReference type="OrthoDB" id="9799122at2"/>
<keyword evidence="3" id="KW-1185">Reference proteome</keyword>
<reference evidence="2 3" key="1">
    <citation type="submission" date="2017-09" db="EMBL/GenBank/DDBJ databases">
        <authorList>
            <person name="Ehlers B."/>
            <person name="Leendertz F.H."/>
        </authorList>
    </citation>
    <scope>NUCLEOTIDE SEQUENCE [LARGE SCALE GENOMIC DNA]</scope>
    <source>
        <strain evidence="2 3">DSM 18289</strain>
    </source>
</reference>
<dbReference type="InterPro" id="IPR036249">
    <property type="entry name" value="Thioredoxin-like_sf"/>
</dbReference>
<dbReference type="PANTHER" id="PTHR13887">
    <property type="entry name" value="GLUTATHIONE S-TRANSFERASE KAPPA"/>
    <property type="match status" value="1"/>
</dbReference>
<gene>
    <name evidence="2" type="ORF">SAMN06265368_3696</name>
</gene>
<evidence type="ECO:0000313" key="2">
    <source>
        <dbReference type="EMBL" id="SNZ20590.1"/>
    </source>
</evidence>
<dbReference type="Gene3D" id="3.40.30.10">
    <property type="entry name" value="Glutaredoxin"/>
    <property type="match status" value="1"/>
</dbReference>
<dbReference type="Pfam" id="PF01323">
    <property type="entry name" value="DSBA"/>
    <property type="match status" value="1"/>
</dbReference>
<feature type="domain" description="DSBA-like thioredoxin" evidence="1">
    <location>
        <begin position="7"/>
        <end position="206"/>
    </location>
</feature>
<evidence type="ECO:0000259" key="1">
    <source>
        <dbReference type="Pfam" id="PF01323"/>
    </source>
</evidence>
<keyword evidence="2" id="KW-0413">Isomerase</keyword>
<organism evidence="2 3">
    <name type="scientific">Cohaesibacter gelatinilyticus</name>
    <dbReference type="NCBI Taxonomy" id="372072"/>
    <lineage>
        <taxon>Bacteria</taxon>
        <taxon>Pseudomonadati</taxon>
        <taxon>Pseudomonadota</taxon>
        <taxon>Alphaproteobacteria</taxon>
        <taxon>Hyphomicrobiales</taxon>
        <taxon>Cohaesibacteraceae</taxon>
    </lineage>
</organism>
<proteinExistence type="predicted"/>
<dbReference type="EMBL" id="OBEL01000005">
    <property type="protein sequence ID" value="SNZ20590.1"/>
    <property type="molecule type" value="Genomic_DNA"/>
</dbReference>
<dbReference type="InterPro" id="IPR001853">
    <property type="entry name" value="DSBA-like_thioredoxin_dom"/>
</dbReference>
<dbReference type="GO" id="GO:0016491">
    <property type="term" value="F:oxidoreductase activity"/>
    <property type="evidence" value="ECO:0007669"/>
    <property type="project" value="InterPro"/>
</dbReference>
<evidence type="ECO:0000313" key="3">
    <source>
        <dbReference type="Proteomes" id="UP000219439"/>
    </source>
</evidence>
<dbReference type="RefSeq" id="WP_097154959.1">
    <property type="nucleotide sequence ID" value="NZ_OBEL01000005.1"/>
</dbReference>
<dbReference type="AlphaFoldDB" id="A0A285PFT9"/>
<protein>
    <submittedName>
        <fullName evidence="2">Predicted dithiol-disulfide isomerase, DsbA family</fullName>
    </submittedName>
</protein>
<accession>A0A285PFT9</accession>